<dbReference type="SUPFAM" id="SSF46565">
    <property type="entry name" value="Chaperone J-domain"/>
    <property type="match status" value="1"/>
</dbReference>
<feature type="domain" description="J" evidence="1">
    <location>
        <begin position="36"/>
        <end position="92"/>
    </location>
</feature>
<dbReference type="OrthoDB" id="10250354at2759"/>
<comment type="caution">
    <text evidence="2">The sequence shown here is derived from an EMBL/GenBank/DDBJ whole genome shotgun (WGS) entry which is preliminary data.</text>
</comment>
<gene>
    <name evidence="2" type="ORF">Bca52824_029753</name>
</gene>
<dbReference type="Pfam" id="PF00226">
    <property type="entry name" value="DnaJ"/>
    <property type="match status" value="1"/>
</dbReference>
<dbReference type="PROSITE" id="PS50076">
    <property type="entry name" value="DNAJ_2"/>
    <property type="match status" value="1"/>
</dbReference>
<keyword evidence="3" id="KW-1185">Reference proteome</keyword>
<proteinExistence type="predicted"/>
<name>A0A8X7S764_BRACI</name>
<dbReference type="CDD" id="cd06257">
    <property type="entry name" value="DnaJ"/>
    <property type="match status" value="1"/>
</dbReference>
<dbReference type="InterPro" id="IPR001623">
    <property type="entry name" value="DnaJ_domain"/>
</dbReference>
<reference evidence="2 3" key="1">
    <citation type="submission" date="2020-02" db="EMBL/GenBank/DDBJ databases">
        <authorList>
            <person name="Ma Q."/>
            <person name="Huang Y."/>
            <person name="Song X."/>
            <person name="Pei D."/>
        </authorList>
    </citation>
    <scope>NUCLEOTIDE SEQUENCE [LARGE SCALE GENOMIC DNA]</scope>
    <source>
        <strain evidence="2">Sxm20200214</strain>
        <tissue evidence="2">Leaf</tissue>
    </source>
</reference>
<dbReference type="PANTHER" id="PTHR44137">
    <property type="entry name" value="BNAC03G44070D PROTEIN"/>
    <property type="match status" value="1"/>
</dbReference>
<dbReference type="Proteomes" id="UP000886595">
    <property type="component" value="Unassembled WGS sequence"/>
</dbReference>
<protein>
    <recommendedName>
        <fullName evidence="1">J domain-containing protein</fullName>
    </recommendedName>
</protein>
<dbReference type="EMBL" id="JAAMPC010000007">
    <property type="protein sequence ID" value="KAG2301102.1"/>
    <property type="molecule type" value="Genomic_DNA"/>
</dbReference>
<dbReference type="Gene3D" id="1.10.287.110">
    <property type="entry name" value="DnaJ domain"/>
    <property type="match status" value="1"/>
</dbReference>
<dbReference type="PRINTS" id="PR00625">
    <property type="entry name" value="JDOMAIN"/>
</dbReference>
<sequence>MYIAERKLSVKDYKGAKKFSKAHKLYPKLGGGLESDCYGILGVEPLVDDVTVKKQYNKLALLLHPDKNKFNGAKAWANLGVVGRVQLPPVNF</sequence>
<organism evidence="2 3">
    <name type="scientific">Brassica carinata</name>
    <name type="common">Ethiopian mustard</name>
    <name type="synonym">Abyssinian cabbage</name>
    <dbReference type="NCBI Taxonomy" id="52824"/>
    <lineage>
        <taxon>Eukaryota</taxon>
        <taxon>Viridiplantae</taxon>
        <taxon>Streptophyta</taxon>
        <taxon>Embryophyta</taxon>
        <taxon>Tracheophyta</taxon>
        <taxon>Spermatophyta</taxon>
        <taxon>Magnoliopsida</taxon>
        <taxon>eudicotyledons</taxon>
        <taxon>Gunneridae</taxon>
        <taxon>Pentapetalae</taxon>
        <taxon>rosids</taxon>
        <taxon>malvids</taxon>
        <taxon>Brassicales</taxon>
        <taxon>Brassicaceae</taxon>
        <taxon>Brassiceae</taxon>
        <taxon>Brassica</taxon>
    </lineage>
</organism>
<dbReference type="PANTHER" id="PTHR44137:SF32">
    <property type="entry name" value="DNAJ HEAT SHOCK AMINO-TERMINAL DOMAIN PROTEIN"/>
    <property type="match status" value="1"/>
</dbReference>
<dbReference type="InterPro" id="IPR036869">
    <property type="entry name" value="J_dom_sf"/>
</dbReference>
<accession>A0A8X7S764</accession>
<evidence type="ECO:0000259" key="1">
    <source>
        <dbReference type="PROSITE" id="PS50076"/>
    </source>
</evidence>
<evidence type="ECO:0000313" key="3">
    <source>
        <dbReference type="Proteomes" id="UP000886595"/>
    </source>
</evidence>
<dbReference type="AlphaFoldDB" id="A0A8X7S764"/>
<evidence type="ECO:0000313" key="2">
    <source>
        <dbReference type="EMBL" id="KAG2301102.1"/>
    </source>
</evidence>